<dbReference type="Pfam" id="PF12229">
    <property type="entry name" value="PG_binding_4"/>
    <property type="match status" value="2"/>
</dbReference>
<feature type="domain" description="YoaR-like putative peptidoglycan binding" evidence="1">
    <location>
        <begin position="197"/>
        <end position="305"/>
    </location>
</feature>
<organism evidence="2 3">
    <name type="scientific">Anaerobutyricum hallii</name>
    <dbReference type="NCBI Taxonomy" id="39488"/>
    <lineage>
        <taxon>Bacteria</taxon>
        <taxon>Bacillati</taxon>
        <taxon>Bacillota</taxon>
        <taxon>Clostridia</taxon>
        <taxon>Lachnospirales</taxon>
        <taxon>Lachnospiraceae</taxon>
        <taxon>Anaerobutyricum</taxon>
    </lineage>
</organism>
<evidence type="ECO:0000313" key="2">
    <source>
        <dbReference type="EMBL" id="RHK40652.1"/>
    </source>
</evidence>
<comment type="caution">
    <text evidence="2">The sequence shown here is derived from an EMBL/GenBank/DDBJ whole genome shotgun (WGS) entry which is preliminary data.</text>
</comment>
<proteinExistence type="predicted"/>
<dbReference type="SUPFAM" id="SSF141523">
    <property type="entry name" value="L,D-transpeptidase catalytic domain-like"/>
    <property type="match status" value="1"/>
</dbReference>
<dbReference type="InterPro" id="IPR022029">
    <property type="entry name" value="YoaR-like_PG-bd"/>
</dbReference>
<name>A0A415G9I1_9FIRM</name>
<dbReference type="Gene3D" id="3.10.20.800">
    <property type="match status" value="1"/>
</dbReference>
<dbReference type="InterPro" id="IPR038063">
    <property type="entry name" value="Transpep_catalytic_dom"/>
</dbReference>
<accession>A0A415G9I1</accession>
<dbReference type="RefSeq" id="WP_118314165.1">
    <property type="nucleotide sequence ID" value="NZ_QRNJ01000010.1"/>
</dbReference>
<gene>
    <name evidence="2" type="ORF">DW068_04085</name>
</gene>
<reference evidence="2 3" key="1">
    <citation type="submission" date="2018-08" db="EMBL/GenBank/DDBJ databases">
        <title>A genome reference for cultivated species of the human gut microbiota.</title>
        <authorList>
            <person name="Zou Y."/>
            <person name="Xue W."/>
            <person name="Luo G."/>
        </authorList>
    </citation>
    <scope>NUCLEOTIDE SEQUENCE [LARGE SCALE GENOMIC DNA]</scope>
    <source>
        <strain evidence="2 3">AF45-14BH</strain>
    </source>
</reference>
<evidence type="ECO:0000259" key="1">
    <source>
        <dbReference type="Pfam" id="PF12229"/>
    </source>
</evidence>
<dbReference type="EMBL" id="QRNJ01000010">
    <property type="protein sequence ID" value="RHK40652.1"/>
    <property type="molecule type" value="Genomic_DNA"/>
</dbReference>
<sequence length="457" mass="52826">MKKIFKILCFILFLYAGTALFFSDHFYPGTNLNGEKVSLRDKESSKRILQKKVINHNITIIQPDGSKTELDGDTYDLHLNTDADIKNALYLQHSFLWPVNIWKKHDLKQELNVEYDNKELSRIINSLTFMHKENQTYPKSAKPVYKNGSYRIKKEEKGSIVDTKKLSSVLLSSIRQLNTELDLQKADIYLTAKYTCSSTKVIKATKKLNQYISSTINYTEGDCIDSDKIASWLSIDSEMKIKIDENMIKEYVETLAAKYNTAEQEQDFRTISGRMVQVYSDYGWKIDQEKETQQILSDIKTGNPQNRELCYSIQSFTHENNGLGKTYVEIDSYNNKLYYVKDGQLVFDMDCLMGQEMNEVLSLKQKREDNLSLLGLDCLAIQYDQQSKLAFSDTNSFISIDSNDIKDKLLPLSEGIYLHPVSILDDRELSTNCIHITQNNMDILYDTLPENIFFICY</sequence>
<dbReference type="AlphaFoldDB" id="A0A415G9I1"/>
<dbReference type="Proteomes" id="UP000283497">
    <property type="component" value="Unassembled WGS sequence"/>
</dbReference>
<dbReference type="Gene3D" id="2.40.440.10">
    <property type="entry name" value="L,D-transpeptidase catalytic domain-like"/>
    <property type="match status" value="1"/>
</dbReference>
<protein>
    <recommendedName>
        <fullName evidence="1">YoaR-like putative peptidoglycan binding domain-containing protein</fullName>
    </recommendedName>
</protein>
<feature type="domain" description="YoaR-like putative peptidoglycan binding" evidence="1">
    <location>
        <begin position="80"/>
        <end position="178"/>
    </location>
</feature>
<dbReference type="SUPFAM" id="SSF143985">
    <property type="entry name" value="L,D-transpeptidase pre-catalytic domain-like"/>
    <property type="match status" value="1"/>
</dbReference>
<evidence type="ECO:0000313" key="3">
    <source>
        <dbReference type="Proteomes" id="UP000283497"/>
    </source>
</evidence>
<dbReference type="InterPro" id="IPR038054">
    <property type="entry name" value="LD_TPept-like_central_sf"/>
</dbReference>